<feature type="modified residue" description="4-aspartylphosphate" evidence="8">
    <location>
        <position position="51"/>
    </location>
</feature>
<dbReference type="FunFam" id="3.40.50.2300:FF:000018">
    <property type="entry name" value="DNA-binding transcriptional regulator NtrC"/>
    <property type="match status" value="1"/>
</dbReference>
<dbReference type="Gene3D" id="1.10.8.60">
    <property type="match status" value="1"/>
</dbReference>
<accession>A0A7X2LST6</accession>
<keyword evidence="3" id="KW-0067">ATP-binding</keyword>
<organism evidence="11 12">
    <name type="scientific">Pseudoduganella rivuli</name>
    <dbReference type="NCBI Taxonomy" id="2666085"/>
    <lineage>
        <taxon>Bacteria</taxon>
        <taxon>Pseudomonadati</taxon>
        <taxon>Pseudomonadota</taxon>
        <taxon>Betaproteobacteria</taxon>
        <taxon>Burkholderiales</taxon>
        <taxon>Oxalobacteraceae</taxon>
        <taxon>Telluria group</taxon>
        <taxon>Pseudoduganella</taxon>
    </lineage>
</organism>
<dbReference type="GO" id="GO:0006355">
    <property type="term" value="P:regulation of DNA-templated transcription"/>
    <property type="evidence" value="ECO:0007669"/>
    <property type="project" value="InterPro"/>
</dbReference>
<dbReference type="InterPro" id="IPR058031">
    <property type="entry name" value="AAA_lid_NorR"/>
</dbReference>
<keyword evidence="6" id="KW-0238">DNA-binding</keyword>
<dbReference type="PRINTS" id="PR01590">
    <property type="entry name" value="HTHFIS"/>
</dbReference>
<evidence type="ECO:0000256" key="6">
    <source>
        <dbReference type="ARBA" id="ARBA00023125"/>
    </source>
</evidence>
<keyword evidence="1 8" id="KW-0597">Phosphoprotein</keyword>
<evidence type="ECO:0000313" key="11">
    <source>
        <dbReference type="EMBL" id="MRV71252.1"/>
    </source>
</evidence>
<dbReference type="PROSITE" id="PS00675">
    <property type="entry name" value="SIGMA54_INTERACT_1"/>
    <property type="match status" value="1"/>
</dbReference>
<dbReference type="InterPro" id="IPR025944">
    <property type="entry name" value="Sigma_54_int_dom_CS"/>
</dbReference>
<gene>
    <name evidence="11" type="ORF">GJ700_05900</name>
</gene>
<evidence type="ECO:0000313" key="12">
    <source>
        <dbReference type="Proteomes" id="UP000446768"/>
    </source>
</evidence>
<keyword evidence="12" id="KW-1185">Reference proteome</keyword>
<dbReference type="Gene3D" id="3.40.50.300">
    <property type="entry name" value="P-loop containing nucleotide triphosphate hydrolases"/>
    <property type="match status" value="1"/>
</dbReference>
<dbReference type="Gene3D" id="1.10.10.60">
    <property type="entry name" value="Homeodomain-like"/>
    <property type="match status" value="1"/>
</dbReference>
<dbReference type="SUPFAM" id="SSF46689">
    <property type="entry name" value="Homeodomain-like"/>
    <property type="match status" value="1"/>
</dbReference>
<dbReference type="SMART" id="SM00448">
    <property type="entry name" value="REC"/>
    <property type="match status" value="1"/>
</dbReference>
<evidence type="ECO:0000259" key="10">
    <source>
        <dbReference type="PROSITE" id="PS50110"/>
    </source>
</evidence>
<keyword evidence="4" id="KW-0902">Two-component regulatory system</keyword>
<dbReference type="GO" id="GO:0005524">
    <property type="term" value="F:ATP binding"/>
    <property type="evidence" value="ECO:0007669"/>
    <property type="project" value="UniProtKB-KW"/>
</dbReference>
<proteinExistence type="predicted"/>
<keyword evidence="5" id="KW-0805">Transcription regulation</keyword>
<dbReference type="InterPro" id="IPR027417">
    <property type="entry name" value="P-loop_NTPase"/>
</dbReference>
<dbReference type="CDD" id="cd00009">
    <property type="entry name" value="AAA"/>
    <property type="match status" value="1"/>
</dbReference>
<dbReference type="PROSITE" id="PS50110">
    <property type="entry name" value="RESPONSE_REGULATORY"/>
    <property type="match status" value="1"/>
</dbReference>
<evidence type="ECO:0000256" key="7">
    <source>
        <dbReference type="ARBA" id="ARBA00023163"/>
    </source>
</evidence>
<dbReference type="PANTHER" id="PTHR32071">
    <property type="entry name" value="TRANSCRIPTIONAL REGULATORY PROTEIN"/>
    <property type="match status" value="1"/>
</dbReference>
<dbReference type="SUPFAM" id="SSF52540">
    <property type="entry name" value="P-loop containing nucleoside triphosphate hydrolases"/>
    <property type="match status" value="1"/>
</dbReference>
<dbReference type="PROSITE" id="PS50045">
    <property type="entry name" value="SIGMA54_INTERACT_4"/>
    <property type="match status" value="1"/>
</dbReference>
<dbReference type="SUPFAM" id="SSF52172">
    <property type="entry name" value="CheY-like"/>
    <property type="match status" value="1"/>
</dbReference>
<dbReference type="GO" id="GO:0000160">
    <property type="term" value="P:phosphorelay signal transduction system"/>
    <property type="evidence" value="ECO:0007669"/>
    <property type="project" value="UniProtKB-KW"/>
</dbReference>
<dbReference type="Gene3D" id="3.40.50.2300">
    <property type="match status" value="1"/>
</dbReference>
<name>A0A7X2LST6_9BURK</name>
<evidence type="ECO:0000256" key="2">
    <source>
        <dbReference type="ARBA" id="ARBA00022741"/>
    </source>
</evidence>
<dbReference type="InterPro" id="IPR001789">
    <property type="entry name" value="Sig_transdc_resp-reg_receiver"/>
</dbReference>
<keyword evidence="7" id="KW-0804">Transcription</keyword>
<dbReference type="InterPro" id="IPR009057">
    <property type="entry name" value="Homeodomain-like_sf"/>
</dbReference>
<dbReference type="RefSeq" id="WP_154371732.1">
    <property type="nucleotide sequence ID" value="NZ_WKJJ01000003.1"/>
</dbReference>
<evidence type="ECO:0000259" key="9">
    <source>
        <dbReference type="PROSITE" id="PS50045"/>
    </source>
</evidence>
<evidence type="ECO:0000256" key="1">
    <source>
        <dbReference type="ARBA" id="ARBA00022553"/>
    </source>
</evidence>
<dbReference type="FunFam" id="3.40.50.300:FF:000006">
    <property type="entry name" value="DNA-binding transcriptional regulator NtrC"/>
    <property type="match status" value="1"/>
</dbReference>
<dbReference type="Pfam" id="PF25601">
    <property type="entry name" value="AAA_lid_14"/>
    <property type="match status" value="1"/>
</dbReference>
<dbReference type="CDD" id="cd17549">
    <property type="entry name" value="REC_DctD-like"/>
    <property type="match status" value="1"/>
</dbReference>
<evidence type="ECO:0000256" key="4">
    <source>
        <dbReference type="ARBA" id="ARBA00023012"/>
    </source>
</evidence>
<dbReference type="GO" id="GO:0043565">
    <property type="term" value="F:sequence-specific DNA binding"/>
    <property type="evidence" value="ECO:0007669"/>
    <property type="project" value="InterPro"/>
</dbReference>
<dbReference type="Pfam" id="PF00072">
    <property type="entry name" value="Response_reg"/>
    <property type="match status" value="1"/>
</dbReference>
<dbReference type="InterPro" id="IPR025943">
    <property type="entry name" value="Sigma_54_int_dom_ATP-bd_2"/>
</dbReference>
<reference evidence="11 12" key="1">
    <citation type="submission" date="2019-11" db="EMBL/GenBank/DDBJ databases">
        <title>Novel species isolated from a subtropical stream in China.</title>
        <authorList>
            <person name="Lu H."/>
        </authorList>
    </citation>
    <scope>NUCLEOTIDE SEQUENCE [LARGE SCALE GENOMIC DNA]</scope>
    <source>
        <strain evidence="11 12">FT92W</strain>
    </source>
</reference>
<dbReference type="Pfam" id="PF00158">
    <property type="entry name" value="Sigma54_activat"/>
    <property type="match status" value="1"/>
</dbReference>
<keyword evidence="2" id="KW-0547">Nucleotide-binding</keyword>
<dbReference type="Proteomes" id="UP000446768">
    <property type="component" value="Unassembled WGS sequence"/>
</dbReference>
<dbReference type="PROSITE" id="PS00688">
    <property type="entry name" value="SIGMA54_INTERACT_3"/>
    <property type="match status" value="1"/>
</dbReference>
<dbReference type="Pfam" id="PF02954">
    <property type="entry name" value="HTH_8"/>
    <property type="match status" value="1"/>
</dbReference>
<dbReference type="InterPro" id="IPR002078">
    <property type="entry name" value="Sigma_54_int"/>
</dbReference>
<dbReference type="EMBL" id="WKJJ01000003">
    <property type="protein sequence ID" value="MRV71252.1"/>
    <property type="molecule type" value="Genomic_DNA"/>
</dbReference>
<comment type="caution">
    <text evidence="11">The sequence shown here is derived from an EMBL/GenBank/DDBJ whole genome shotgun (WGS) entry which is preliminary data.</text>
</comment>
<dbReference type="InterPro" id="IPR003593">
    <property type="entry name" value="AAA+_ATPase"/>
</dbReference>
<evidence type="ECO:0000256" key="8">
    <source>
        <dbReference type="PROSITE-ProRule" id="PRU00169"/>
    </source>
</evidence>
<evidence type="ECO:0000256" key="3">
    <source>
        <dbReference type="ARBA" id="ARBA00022840"/>
    </source>
</evidence>
<dbReference type="PANTHER" id="PTHR32071:SF57">
    <property type="entry name" value="C4-DICARBOXYLATE TRANSPORT TRANSCRIPTIONAL REGULATORY PROTEIN DCTD"/>
    <property type="match status" value="1"/>
</dbReference>
<feature type="domain" description="Response regulatory" evidence="10">
    <location>
        <begin position="2"/>
        <end position="116"/>
    </location>
</feature>
<sequence length="460" mass="49577">MQAILIEDEAALRLATQQTLELGGFTVQAVASAEAAQPLLRADYDGVIVTDVRLPGKSGLDVLAQVTALDAELPVIVVTGHGDVEMAVAAMRAGAYDFIEKPFAAERLLDAVRRAQERRALVLENRRLRSDRALHPDTPDLIGRSDVMERLKTLVRNVGPAGVDILINGQTGTGKEVLARVLHAASGRKGNFVAINCGALPESVFESEIFGHEAGAFTGAQKRRIGKLEYASGGTVFLDEIETMPLALQVKLLRVLQERKLERLGGNEGIPLDCRIIAASKADLLALSSQGLFREDLYYRIGVVTLDLPRLRDRRDDIPLLLAHFVQEAAARYQRPVPAWRPEQMAAWQAADWPGNVRELRNFAERLVLGVVQTAPAAPLAAPAFVTAGSSAAPDAPPTVAAGDGAATLPQQVDDFERALIERALAAAGHNVALAADNLGVPRKTLYDKLKKYQIGTGRK</sequence>
<feature type="domain" description="Sigma-54 factor interaction" evidence="9">
    <location>
        <begin position="141"/>
        <end position="369"/>
    </location>
</feature>
<dbReference type="AlphaFoldDB" id="A0A7X2LST6"/>
<dbReference type="InterPro" id="IPR002197">
    <property type="entry name" value="HTH_Fis"/>
</dbReference>
<dbReference type="InterPro" id="IPR025662">
    <property type="entry name" value="Sigma_54_int_dom_ATP-bd_1"/>
</dbReference>
<evidence type="ECO:0000256" key="5">
    <source>
        <dbReference type="ARBA" id="ARBA00023015"/>
    </source>
</evidence>
<dbReference type="InterPro" id="IPR011006">
    <property type="entry name" value="CheY-like_superfamily"/>
</dbReference>
<dbReference type="PROSITE" id="PS00676">
    <property type="entry name" value="SIGMA54_INTERACT_2"/>
    <property type="match status" value="1"/>
</dbReference>
<protein>
    <submittedName>
        <fullName evidence="11">Response regulator</fullName>
    </submittedName>
</protein>
<dbReference type="SMART" id="SM00382">
    <property type="entry name" value="AAA"/>
    <property type="match status" value="1"/>
</dbReference>